<feature type="chain" id="PRO_5045943383" description="GH16 domain-containing protein" evidence="2">
    <location>
        <begin position="19"/>
        <end position="407"/>
    </location>
</feature>
<dbReference type="SUPFAM" id="SSF49899">
    <property type="entry name" value="Concanavalin A-like lectins/glucanases"/>
    <property type="match status" value="1"/>
</dbReference>
<evidence type="ECO:0000256" key="1">
    <source>
        <dbReference type="ARBA" id="ARBA00006865"/>
    </source>
</evidence>
<sequence length="407" mass="47377">MRIIVLIWLVILTSGAFAQTPIEISPANGWHLSWSDEFDYENEQLDQKWESQNGPSSHILCSRWRENAVVGDGVLELEARKEKKAGQEWTAGNIWTKKKFKYGYFECRYKYAGAGATNNSFWLMTKGPAPKKGERFEIDINEGHFPNSVNTNIHNWGKKHTSDSRSHVFGITADVNLPLEIPITTNKIRFSSRNNGHFHLREFRIYNDNHRNFPDVFSETADQDVQGLINYARQANTKVRVSGKFDENHPATNMTDGKVLGSSWVSQKAGEKWVEFEFDKKKTVGCVQFINGWRHGEHWAGLISDYKIEYWNGHEWVEMASLDLVKQNNFSENYHTYGLKWDEKELVFYFDGKEIRREKNEFCFSEAPIWLSLAIIKWNGPVKDVIDGKSMKVDYVRYYTNEQHINH</sequence>
<gene>
    <name evidence="4" type="ORF">PEPS_45650</name>
</gene>
<evidence type="ECO:0000313" key="5">
    <source>
        <dbReference type="Proteomes" id="UP001354989"/>
    </source>
</evidence>
<dbReference type="InterPro" id="IPR050546">
    <property type="entry name" value="Glycosyl_Hydrlase_16"/>
</dbReference>
<proteinExistence type="inferred from homology"/>
<reference evidence="4 5" key="1">
    <citation type="submission" date="2021-12" db="EMBL/GenBank/DDBJ databases">
        <title>Genome sequencing of bacteria with rrn-lacking chromosome and rrn-plasmid.</title>
        <authorList>
            <person name="Anda M."/>
            <person name="Iwasaki W."/>
        </authorList>
    </citation>
    <scope>NUCLEOTIDE SEQUENCE [LARGE SCALE GENOMIC DNA]</scope>
    <source>
        <strain evidence="4 5">NBRC 101262</strain>
        <plasmid evidence="4 5">pPP8</plasmid>
    </source>
</reference>
<dbReference type="RefSeq" id="WP_338399539.1">
    <property type="nucleotide sequence ID" value="NZ_AP025300.1"/>
</dbReference>
<dbReference type="Proteomes" id="UP001354989">
    <property type="component" value="Plasmid pPP8"/>
</dbReference>
<dbReference type="Pfam" id="PF00722">
    <property type="entry name" value="Glyco_hydro_16"/>
    <property type="match status" value="2"/>
</dbReference>
<keyword evidence="5" id="KW-1185">Reference proteome</keyword>
<dbReference type="SUPFAM" id="SSF49785">
    <property type="entry name" value="Galactose-binding domain-like"/>
    <property type="match status" value="1"/>
</dbReference>
<dbReference type="PROSITE" id="PS51762">
    <property type="entry name" value="GH16_2"/>
    <property type="match status" value="1"/>
</dbReference>
<dbReference type="Gene3D" id="2.60.120.200">
    <property type="match status" value="2"/>
</dbReference>
<organism evidence="4 5">
    <name type="scientific">Persicobacter psychrovividus</name>
    <dbReference type="NCBI Taxonomy" id="387638"/>
    <lineage>
        <taxon>Bacteria</taxon>
        <taxon>Pseudomonadati</taxon>
        <taxon>Bacteroidota</taxon>
        <taxon>Cytophagia</taxon>
        <taxon>Cytophagales</taxon>
        <taxon>Persicobacteraceae</taxon>
        <taxon>Persicobacter</taxon>
    </lineage>
</organism>
<keyword evidence="2" id="KW-0732">Signal</keyword>
<comment type="similarity">
    <text evidence="1">Belongs to the glycosyl hydrolase 16 family.</text>
</comment>
<dbReference type="EMBL" id="AP025300">
    <property type="protein sequence ID" value="BDD02285.1"/>
    <property type="molecule type" value="Genomic_DNA"/>
</dbReference>
<dbReference type="InterPro" id="IPR013320">
    <property type="entry name" value="ConA-like_dom_sf"/>
</dbReference>
<dbReference type="InterPro" id="IPR000757">
    <property type="entry name" value="Beta-glucanase-like"/>
</dbReference>
<accession>A0ABM7VMP5</accession>
<dbReference type="PANTHER" id="PTHR10963">
    <property type="entry name" value="GLYCOSYL HYDROLASE-RELATED"/>
    <property type="match status" value="1"/>
</dbReference>
<name>A0ABM7VMP5_9BACT</name>
<geneLocation type="plasmid" evidence="4 5">
    <name>pPP8</name>
</geneLocation>
<keyword evidence="4" id="KW-0614">Plasmid</keyword>
<dbReference type="InterPro" id="IPR008979">
    <property type="entry name" value="Galactose-bd-like_sf"/>
</dbReference>
<evidence type="ECO:0000313" key="4">
    <source>
        <dbReference type="EMBL" id="BDD02285.1"/>
    </source>
</evidence>
<dbReference type="PANTHER" id="PTHR10963:SF55">
    <property type="entry name" value="GLYCOSIDE HYDROLASE FAMILY 16 PROTEIN"/>
    <property type="match status" value="1"/>
</dbReference>
<feature type="domain" description="GH16" evidence="3">
    <location>
        <begin position="15"/>
        <end position="298"/>
    </location>
</feature>
<evidence type="ECO:0000259" key="3">
    <source>
        <dbReference type="PROSITE" id="PS51762"/>
    </source>
</evidence>
<protein>
    <recommendedName>
        <fullName evidence="3">GH16 domain-containing protein</fullName>
    </recommendedName>
</protein>
<feature type="signal peptide" evidence="2">
    <location>
        <begin position="1"/>
        <end position="18"/>
    </location>
</feature>
<evidence type="ECO:0000256" key="2">
    <source>
        <dbReference type="SAM" id="SignalP"/>
    </source>
</evidence>